<sequence length="78" mass="8902">LISITAQEEAAAIDEANILKQDLIAIINLLLNLVNISDSSKYRRLKQKNFSQLQEIIQSIRDLHNEQDGLEDEVKLEN</sequence>
<evidence type="ECO:0000313" key="2">
    <source>
        <dbReference type="Proteomes" id="UP000789920"/>
    </source>
</evidence>
<reference evidence="1" key="1">
    <citation type="submission" date="2021-06" db="EMBL/GenBank/DDBJ databases">
        <authorList>
            <person name="Kallberg Y."/>
            <person name="Tangrot J."/>
            <person name="Rosling A."/>
        </authorList>
    </citation>
    <scope>NUCLEOTIDE SEQUENCE</scope>
    <source>
        <strain evidence="1">MA461A</strain>
    </source>
</reference>
<proteinExistence type="predicted"/>
<organism evidence="1 2">
    <name type="scientific">Racocetra persica</name>
    <dbReference type="NCBI Taxonomy" id="160502"/>
    <lineage>
        <taxon>Eukaryota</taxon>
        <taxon>Fungi</taxon>
        <taxon>Fungi incertae sedis</taxon>
        <taxon>Mucoromycota</taxon>
        <taxon>Glomeromycotina</taxon>
        <taxon>Glomeromycetes</taxon>
        <taxon>Diversisporales</taxon>
        <taxon>Gigasporaceae</taxon>
        <taxon>Racocetra</taxon>
    </lineage>
</organism>
<evidence type="ECO:0000313" key="1">
    <source>
        <dbReference type="EMBL" id="CAG8724431.1"/>
    </source>
</evidence>
<accession>A0ACA9PXJ1</accession>
<gene>
    <name evidence="1" type="ORF">RPERSI_LOCUS11581</name>
</gene>
<feature type="non-terminal residue" evidence="1">
    <location>
        <position position="1"/>
    </location>
</feature>
<dbReference type="EMBL" id="CAJVQC010023909">
    <property type="protein sequence ID" value="CAG8724431.1"/>
    <property type="molecule type" value="Genomic_DNA"/>
</dbReference>
<comment type="caution">
    <text evidence="1">The sequence shown here is derived from an EMBL/GenBank/DDBJ whole genome shotgun (WGS) entry which is preliminary data.</text>
</comment>
<protein>
    <submittedName>
        <fullName evidence="1">23147_t:CDS:1</fullName>
    </submittedName>
</protein>
<keyword evidence="2" id="KW-1185">Reference proteome</keyword>
<name>A0ACA9PXJ1_9GLOM</name>
<dbReference type="Proteomes" id="UP000789920">
    <property type="component" value="Unassembled WGS sequence"/>
</dbReference>